<comment type="similarity">
    <text evidence="1">Belongs to the DsrF/TusC family.</text>
</comment>
<keyword evidence="3" id="KW-1185">Reference proteome</keyword>
<dbReference type="Proteomes" id="UP000273143">
    <property type="component" value="Chromosome"/>
</dbReference>
<dbReference type="NCBIfam" id="TIGR03010">
    <property type="entry name" value="sulf_tusC_dsrF"/>
    <property type="match status" value="1"/>
</dbReference>
<gene>
    <name evidence="2" type="primary">tusC</name>
    <name evidence="2" type="ORF">DM558_01005</name>
</gene>
<dbReference type="Gene3D" id="3.40.1260.10">
    <property type="entry name" value="DsrEFH-like"/>
    <property type="match status" value="1"/>
</dbReference>
<dbReference type="InterPro" id="IPR017462">
    <property type="entry name" value="Sulphur_relay_TusC/DsrF"/>
</dbReference>
<dbReference type="NCBIfam" id="NF001238">
    <property type="entry name" value="PRK00211.1"/>
    <property type="match status" value="1"/>
</dbReference>
<dbReference type="RefSeq" id="WP_127161655.1">
    <property type="nucleotide sequence ID" value="NZ_CP029822.1"/>
</dbReference>
<dbReference type="AlphaFoldDB" id="A0A3S9XAG2"/>
<evidence type="ECO:0000313" key="2">
    <source>
        <dbReference type="EMBL" id="AZS49442.1"/>
    </source>
</evidence>
<dbReference type="EMBL" id="CP029822">
    <property type="protein sequence ID" value="AZS49442.1"/>
    <property type="molecule type" value="Genomic_DNA"/>
</dbReference>
<name>A0A3S9XAG2_9GAMM</name>
<reference evidence="3" key="1">
    <citation type="submission" date="2018-06" db="EMBL/GenBank/DDBJ databases">
        <title>Complete genome of Pseudomonas insecticola strain QZS01.</title>
        <authorList>
            <person name="Wang J."/>
            <person name="Su Q."/>
        </authorList>
    </citation>
    <scope>NUCLEOTIDE SEQUENCE [LARGE SCALE GENOMIC DNA]</scope>
    <source>
        <strain evidence="3">QZS01</strain>
    </source>
</reference>
<dbReference type="GO" id="GO:0016740">
    <property type="term" value="F:transferase activity"/>
    <property type="evidence" value="ECO:0007669"/>
    <property type="project" value="UniProtKB-KW"/>
</dbReference>
<dbReference type="InterPro" id="IPR027396">
    <property type="entry name" value="DsrEFH-like"/>
</dbReference>
<sequence>MARSMLIICQQAPWSNATVKETLDLAFSGSAFDLPISILFLEDGVFQLVKDQQPQAIEQKNITSNLQALPLFGITEIFIVEQHLYVRGLSQQQLLEPVKLVQQEELNSLLVHYDTVITS</sequence>
<evidence type="ECO:0000313" key="3">
    <source>
        <dbReference type="Proteomes" id="UP000273143"/>
    </source>
</evidence>
<dbReference type="InterPro" id="IPR003787">
    <property type="entry name" value="Sulphur_relay_DsrE/F-like"/>
</dbReference>
<dbReference type="PANTHER" id="PTHR38780:SF1">
    <property type="entry name" value="PROTEIN TUSC"/>
    <property type="match status" value="1"/>
</dbReference>
<accession>A0A3S9XAG2</accession>
<protein>
    <submittedName>
        <fullName evidence="2">Sulfurtransferase complex subunit TusC</fullName>
    </submittedName>
</protein>
<proteinExistence type="inferred from homology"/>
<dbReference type="KEGG" id="emo:DM558_01005"/>
<dbReference type="Pfam" id="PF02635">
    <property type="entry name" value="DsrE"/>
    <property type="match status" value="1"/>
</dbReference>
<organism evidence="2 3">
    <name type="scientific">Entomomonas moraniae</name>
    <dbReference type="NCBI Taxonomy" id="2213226"/>
    <lineage>
        <taxon>Bacteria</taxon>
        <taxon>Pseudomonadati</taxon>
        <taxon>Pseudomonadota</taxon>
        <taxon>Gammaproteobacteria</taxon>
        <taxon>Pseudomonadales</taxon>
        <taxon>Pseudomonadaceae</taxon>
        <taxon>Entomomonas</taxon>
    </lineage>
</organism>
<evidence type="ECO:0000256" key="1">
    <source>
        <dbReference type="ARBA" id="ARBA00005996"/>
    </source>
</evidence>
<keyword evidence="2" id="KW-0808">Transferase</keyword>
<dbReference type="PANTHER" id="PTHR38780">
    <property type="entry name" value="PROTEIN TUSC"/>
    <property type="match status" value="1"/>
</dbReference>
<dbReference type="SUPFAM" id="SSF75169">
    <property type="entry name" value="DsrEFH-like"/>
    <property type="match status" value="1"/>
</dbReference>